<sequence>MSCYGQDLSRKYPDIYKEVSFIDKNKSLKKVFIKNPKFLEQSADGGLSLTGYIDNEEKVRKIEVIIYLSNGVQEYSFYLKNELLFLVSDKFKQFLWDKELNEFNYKKFDGGYSGIYVFHDKKLIDLQSLGHNRFEDDTIDIEEVFLKELNLYLGSINRQIKTE</sequence>
<reference evidence="1 2" key="1">
    <citation type="submission" date="2018-03" db="EMBL/GenBank/DDBJ databases">
        <title>Mesoflavibacter sp. HG37 and Mesoflavibacter sp. HG96 sp.nov., two marine bacteria isolated from seawater of Western Pacific Ocean.</title>
        <authorList>
            <person name="Cheng H."/>
            <person name="Wu Y.-H."/>
            <person name="Guo L.-L."/>
            <person name="Xu X.-W."/>
        </authorList>
    </citation>
    <scope>NUCLEOTIDE SEQUENCE [LARGE SCALE GENOMIC DNA]</scope>
    <source>
        <strain evidence="1 2">KCTC 32269</strain>
    </source>
</reference>
<dbReference type="RefSeq" id="WP_146130039.1">
    <property type="nucleotide sequence ID" value="NZ_PXOQ01000009.1"/>
</dbReference>
<dbReference type="AlphaFoldDB" id="A0A2T1NA11"/>
<keyword evidence="2" id="KW-1185">Reference proteome</keyword>
<gene>
    <name evidence="1" type="ORF">C7H52_10500</name>
</gene>
<accession>A0A2T1NA11</accession>
<dbReference type="OrthoDB" id="663643at2"/>
<protein>
    <submittedName>
        <fullName evidence="1">Uncharacterized protein</fullName>
    </submittedName>
</protein>
<evidence type="ECO:0000313" key="1">
    <source>
        <dbReference type="EMBL" id="PSG88710.1"/>
    </source>
</evidence>
<proteinExistence type="predicted"/>
<dbReference type="Proteomes" id="UP000238426">
    <property type="component" value="Unassembled WGS sequence"/>
</dbReference>
<comment type="caution">
    <text evidence="1">The sequence shown here is derived from an EMBL/GenBank/DDBJ whole genome shotgun (WGS) entry which is preliminary data.</text>
</comment>
<evidence type="ECO:0000313" key="2">
    <source>
        <dbReference type="Proteomes" id="UP000238426"/>
    </source>
</evidence>
<name>A0A2T1NA11_9FLAO</name>
<dbReference type="EMBL" id="PXOQ01000009">
    <property type="protein sequence ID" value="PSG88710.1"/>
    <property type="molecule type" value="Genomic_DNA"/>
</dbReference>
<organism evidence="1 2">
    <name type="scientific">Aurantibacter aestuarii</name>
    <dbReference type="NCBI Taxonomy" id="1266046"/>
    <lineage>
        <taxon>Bacteria</taxon>
        <taxon>Pseudomonadati</taxon>
        <taxon>Bacteroidota</taxon>
        <taxon>Flavobacteriia</taxon>
        <taxon>Flavobacteriales</taxon>
        <taxon>Flavobacteriaceae</taxon>
        <taxon>Aurantibacter</taxon>
    </lineage>
</organism>